<sequence length="70" mass="8412">MGRVFVRCNRKAHTIVIGENKNLPKLHKPRDSIDPAAALFVLRQQRHRQFSLRRRRNQQDLRFRVACFDE</sequence>
<protein>
    <submittedName>
        <fullName evidence="1">(rape) hypothetical protein</fullName>
    </submittedName>
</protein>
<organism evidence="1">
    <name type="scientific">Brassica napus</name>
    <name type="common">Rape</name>
    <dbReference type="NCBI Taxonomy" id="3708"/>
    <lineage>
        <taxon>Eukaryota</taxon>
        <taxon>Viridiplantae</taxon>
        <taxon>Streptophyta</taxon>
        <taxon>Embryophyta</taxon>
        <taxon>Tracheophyta</taxon>
        <taxon>Spermatophyta</taxon>
        <taxon>Magnoliopsida</taxon>
        <taxon>eudicotyledons</taxon>
        <taxon>Gunneridae</taxon>
        <taxon>Pentapetalae</taxon>
        <taxon>rosids</taxon>
        <taxon>malvids</taxon>
        <taxon>Brassicales</taxon>
        <taxon>Brassicaceae</taxon>
        <taxon>Brassiceae</taxon>
        <taxon>Brassica</taxon>
    </lineage>
</organism>
<accession>A0A816XTC7</accession>
<name>A0A816XTC7_BRANA</name>
<dbReference type="Proteomes" id="UP001295469">
    <property type="component" value="Chromosome A01"/>
</dbReference>
<reference evidence="1" key="1">
    <citation type="submission" date="2021-01" db="EMBL/GenBank/DDBJ databases">
        <authorList>
            <consortium name="Genoscope - CEA"/>
            <person name="William W."/>
        </authorList>
    </citation>
    <scope>NUCLEOTIDE SEQUENCE</scope>
</reference>
<dbReference type="AlphaFoldDB" id="A0A816XTC7"/>
<dbReference type="EMBL" id="HG994355">
    <property type="protein sequence ID" value="CAF2150006.1"/>
    <property type="molecule type" value="Genomic_DNA"/>
</dbReference>
<evidence type="ECO:0000313" key="1">
    <source>
        <dbReference type="EMBL" id="CAF2150006.1"/>
    </source>
</evidence>
<gene>
    <name evidence="1" type="ORF">DARMORV10_A01P17520.1</name>
</gene>
<proteinExistence type="predicted"/>